<name>A0A0N0XGQ9_9NEIS</name>
<keyword evidence="14" id="KW-1185">Reference proteome</keyword>
<evidence type="ECO:0000256" key="11">
    <source>
        <dbReference type="ARBA" id="ARBA00083124"/>
    </source>
</evidence>
<gene>
    <name evidence="13" type="primary">ispB</name>
    <name evidence="13" type="ORF">WG78_18500</name>
</gene>
<dbReference type="GO" id="GO:0106350">
    <property type="term" value="F:all-trans-octaprenyl-diphosphate synthase activity"/>
    <property type="evidence" value="ECO:0007669"/>
    <property type="project" value="UniProtKB-EC"/>
</dbReference>
<dbReference type="FunFam" id="1.10.600.10:FF:000002">
    <property type="entry name" value="Octaprenyl diphosphate synthase"/>
    <property type="match status" value="1"/>
</dbReference>
<evidence type="ECO:0000256" key="8">
    <source>
        <dbReference type="ARBA" id="ARBA00066511"/>
    </source>
</evidence>
<evidence type="ECO:0000256" key="6">
    <source>
        <dbReference type="ARBA" id="ARBA00051506"/>
    </source>
</evidence>
<dbReference type="SFLD" id="SFLDS00005">
    <property type="entry name" value="Isoprenoid_Synthase_Type_I"/>
    <property type="match status" value="1"/>
</dbReference>
<dbReference type="STRING" id="857265.WG78_18500"/>
<dbReference type="InterPro" id="IPR000092">
    <property type="entry name" value="Polyprenyl_synt"/>
</dbReference>
<keyword evidence="4" id="KW-0479">Metal-binding</keyword>
<organism evidence="13 14">
    <name type="scientific">Amantichitinum ursilacus</name>
    <dbReference type="NCBI Taxonomy" id="857265"/>
    <lineage>
        <taxon>Bacteria</taxon>
        <taxon>Pseudomonadati</taxon>
        <taxon>Pseudomonadota</taxon>
        <taxon>Betaproteobacteria</taxon>
        <taxon>Neisseriales</taxon>
        <taxon>Chitinibacteraceae</taxon>
        <taxon>Amantichitinum</taxon>
    </lineage>
</organism>
<dbReference type="OrthoDB" id="9805316at2"/>
<dbReference type="InterPro" id="IPR008949">
    <property type="entry name" value="Isoprenoid_synthase_dom_sf"/>
</dbReference>
<accession>A0A0N0XGQ9</accession>
<evidence type="ECO:0000256" key="5">
    <source>
        <dbReference type="ARBA" id="ARBA00022842"/>
    </source>
</evidence>
<dbReference type="SUPFAM" id="SSF48576">
    <property type="entry name" value="Terpenoid synthases"/>
    <property type="match status" value="1"/>
</dbReference>
<evidence type="ECO:0000313" key="13">
    <source>
        <dbReference type="EMBL" id="KPC50086.1"/>
    </source>
</evidence>
<dbReference type="EC" id="2.5.1.90" evidence="8"/>
<evidence type="ECO:0000256" key="3">
    <source>
        <dbReference type="ARBA" id="ARBA00022679"/>
    </source>
</evidence>
<evidence type="ECO:0000256" key="12">
    <source>
        <dbReference type="RuleBase" id="RU004466"/>
    </source>
</evidence>
<dbReference type="RefSeq" id="WP_053939291.1">
    <property type="nucleotide sequence ID" value="NZ_LAQT01000032.1"/>
</dbReference>
<keyword evidence="5" id="KW-0460">Magnesium</keyword>
<keyword evidence="3 12" id="KW-0808">Transferase</keyword>
<dbReference type="AlphaFoldDB" id="A0A0N0XGQ9"/>
<comment type="similarity">
    <text evidence="2 12">Belongs to the FPP/GGPP synthase family.</text>
</comment>
<evidence type="ECO:0000256" key="2">
    <source>
        <dbReference type="ARBA" id="ARBA00006706"/>
    </source>
</evidence>
<evidence type="ECO:0000256" key="10">
    <source>
        <dbReference type="ARBA" id="ARBA00079637"/>
    </source>
</evidence>
<evidence type="ECO:0000256" key="4">
    <source>
        <dbReference type="ARBA" id="ARBA00022723"/>
    </source>
</evidence>
<dbReference type="EMBL" id="LAQT01000032">
    <property type="protein sequence ID" value="KPC50086.1"/>
    <property type="molecule type" value="Genomic_DNA"/>
</dbReference>
<sequence length="320" mass="34780">MEFVKSVVDQNMNQVDALIRKQLYSDVVLVRQVAEYIVASGGKRLRPMLVLLSAEALGYQGEHHRTLAAVIEFIHTATLLHDDVVDESSLRRGRDTANAVFGNAASVLVGDFVYTRSFQMMVSVGSMRVMQVLAEATNIIAEGEVLQLMNIGNIDIDEAGYLHVIQYKTAKLFEAATRLGAILSGADADTEAAFARYGMHLGTAFQIIDDVLDYSGQTDEIGKNLGDDLAEGKPTLPLIYVMQHGAPEHAQAVREALTEASRDRFDDVSRAIAATGALEYARKIAAEEAARAKAELANIPDNPARQAMLMLADIAISRNS</sequence>
<dbReference type="PROSITE" id="PS00444">
    <property type="entry name" value="POLYPRENYL_SYNTHASE_2"/>
    <property type="match status" value="1"/>
</dbReference>
<comment type="function">
    <text evidence="7">Supplies octaprenyl diphosphate, the precursor for the side chain of the isoprenoid quinones ubiquinone and menaquinone.</text>
</comment>
<comment type="cofactor">
    <cofactor evidence="1">
        <name>Mg(2+)</name>
        <dbReference type="ChEBI" id="CHEBI:18420"/>
    </cofactor>
</comment>
<comment type="catalytic activity">
    <reaction evidence="6">
        <text>5 isopentenyl diphosphate + (2E,6E)-farnesyl diphosphate = all-trans-octaprenyl diphosphate + 5 diphosphate</text>
        <dbReference type="Rhea" id="RHEA:27798"/>
        <dbReference type="ChEBI" id="CHEBI:33019"/>
        <dbReference type="ChEBI" id="CHEBI:57711"/>
        <dbReference type="ChEBI" id="CHEBI:128769"/>
        <dbReference type="ChEBI" id="CHEBI:175763"/>
        <dbReference type="EC" id="2.5.1.90"/>
    </reaction>
</comment>
<dbReference type="InterPro" id="IPR033749">
    <property type="entry name" value="Polyprenyl_synt_CS"/>
</dbReference>
<proteinExistence type="inferred from homology"/>
<dbReference type="PATRIC" id="fig|857265.3.peg.3786"/>
<dbReference type="Pfam" id="PF00348">
    <property type="entry name" value="polyprenyl_synt"/>
    <property type="match status" value="1"/>
</dbReference>
<dbReference type="Gene3D" id="1.10.600.10">
    <property type="entry name" value="Farnesyl Diphosphate Synthase"/>
    <property type="match status" value="1"/>
</dbReference>
<protein>
    <recommendedName>
        <fullName evidence="9">Octaprenyl diphosphate synthase</fullName>
        <ecNumber evidence="8">2.5.1.90</ecNumber>
    </recommendedName>
    <alternativeName>
        <fullName evidence="11">All-trans-octaprenyl-diphosphate synthase</fullName>
    </alternativeName>
    <alternativeName>
        <fullName evidence="10">Octaprenyl pyrophosphate synthase</fullName>
    </alternativeName>
</protein>
<comment type="caution">
    <text evidence="13">The sequence shown here is derived from an EMBL/GenBank/DDBJ whole genome shotgun (WGS) entry which is preliminary data.</text>
</comment>
<dbReference type="NCBIfam" id="NF008140">
    <property type="entry name" value="PRK10888.1"/>
    <property type="match status" value="1"/>
</dbReference>
<dbReference type="PROSITE" id="PS00723">
    <property type="entry name" value="POLYPRENYL_SYNTHASE_1"/>
    <property type="match status" value="1"/>
</dbReference>
<evidence type="ECO:0000256" key="9">
    <source>
        <dbReference type="ARBA" id="ARBA00072473"/>
    </source>
</evidence>
<dbReference type="PANTHER" id="PTHR12001:SF69">
    <property type="entry name" value="ALL TRANS-POLYPRENYL-DIPHOSPHATE SYNTHASE PDSS1"/>
    <property type="match status" value="1"/>
</dbReference>
<dbReference type="PANTHER" id="PTHR12001">
    <property type="entry name" value="GERANYLGERANYL PYROPHOSPHATE SYNTHASE"/>
    <property type="match status" value="1"/>
</dbReference>
<dbReference type="GO" id="GO:0046872">
    <property type="term" value="F:metal ion binding"/>
    <property type="evidence" value="ECO:0007669"/>
    <property type="project" value="UniProtKB-KW"/>
</dbReference>
<dbReference type="GO" id="GO:0008299">
    <property type="term" value="P:isoprenoid biosynthetic process"/>
    <property type="evidence" value="ECO:0007669"/>
    <property type="project" value="InterPro"/>
</dbReference>
<dbReference type="CDD" id="cd00685">
    <property type="entry name" value="Trans_IPPS_HT"/>
    <property type="match status" value="1"/>
</dbReference>
<evidence type="ECO:0000256" key="1">
    <source>
        <dbReference type="ARBA" id="ARBA00001946"/>
    </source>
</evidence>
<evidence type="ECO:0000313" key="14">
    <source>
        <dbReference type="Proteomes" id="UP000037939"/>
    </source>
</evidence>
<reference evidence="13 14" key="1">
    <citation type="submission" date="2015-07" db="EMBL/GenBank/DDBJ databases">
        <title>Draft genome sequence of the Amantichitinum ursilacus IGB-41, a new chitin-degrading bacterium.</title>
        <authorList>
            <person name="Kirstahler P."/>
            <person name="Guenther M."/>
            <person name="Grumaz C."/>
            <person name="Rupp S."/>
            <person name="Zibek S."/>
            <person name="Sohn K."/>
        </authorList>
    </citation>
    <scope>NUCLEOTIDE SEQUENCE [LARGE SCALE GENOMIC DNA]</scope>
    <source>
        <strain evidence="13 14">IGB-41</strain>
    </source>
</reference>
<dbReference type="Proteomes" id="UP000037939">
    <property type="component" value="Unassembled WGS sequence"/>
</dbReference>
<evidence type="ECO:0000256" key="7">
    <source>
        <dbReference type="ARBA" id="ARBA00055029"/>
    </source>
</evidence>